<keyword evidence="5" id="KW-1185">Reference proteome</keyword>
<dbReference type="PANTHER" id="PTHR10794">
    <property type="entry name" value="ABHYDROLASE DOMAIN-CONTAINING PROTEIN"/>
    <property type="match status" value="1"/>
</dbReference>
<dbReference type="EMBL" id="QNRT01000007">
    <property type="protein sequence ID" value="RBP48439.1"/>
    <property type="molecule type" value="Genomic_DNA"/>
</dbReference>
<dbReference type="PANTHER" id="PTHR10794:SF63">
    <property type="entry name" value="ALPHA_BETA HYDROLASE 1, ISOFORM A"/>
    <property type="match status" value="1"/>
</dbReference>
<accession>A0A395JFB7</accession>
<gene>
    <name evidence="4" type="ORF">DFR28_10741</name>
</gene>
<dbReference type="InterPro" id="IPR050960">
    <property type="entry name" value="AB_hydrolase_4_sf"/>
</dbReference>
<proteinExistence type="inferred from homology"/>
<reference evidence="4 5" key="1">
    <citation type="submission" date="2018-06" db="EMBL/GenBank/DDBJ databases">
        <title>Genomic Encyclopedia of Type Strains, Phase IV (KMG-IV): sequencing the most valuable type-strain genomes for metagenomic binning, comparative biology and taxonomic classification.</title>
        <authorList>
            <person name="Goeker M."/>
        </authorList>
    </citation>
    <scope>NUCLEOTIDE SEQUENCE [LARGE SCALE GENOMIC DNA]</scope>
    <source>
        <strain evidence="4 5">DSM 24032</strain>
    </source>
</reference>
<feature type="active site" description="Charge relay system" evidence="2">
    <location>
        <position position="317"/>
    </location>
</feature>
<dbReference type="Gene3D" id="3.40.50.1820">
    <property type="entry name" value="alpha/beta hydrolase"/>
    <property type="match status" value="1"/>
</dbReference>
<protein>
    <recommendedName>
        <fullName evidence="3">AB hydrolase-1 domain-containing protein</fullName>
    </recommendedName>
</protein>
<dbReference type="InterPro" id="IPR029058">
    <property type="entry name" value="AB_hydrolase_fold"/>
</dbReference>
<dbReference type="Proteomes" id="UP000253083">
    <property type="component" value="Unassembled WGS sequence"/>
</dbReference>
<dbReference type="Pfam" id="PF00561">
    <property type="entry name" value="Abhydrolase_1"/>
    <property type="match status" value="1"/>
</dbReference>
<dbReference type="PIRSF" id="PIRSF005211">
    <property type="entry name" value="Ab_hydro_YheT"/>
    <property type="match status" value="1"/>
</dbReference>
<feature type="domain" description="AB hydrolase-1" evidence="3">
    <location>
        <begin position="86"/>
        <end position="322"/>
    </location>
</feature>
<evidence type="ECO:0000313" key="5">
    <source>
        <dbReference type="Proteomes" id="UP000253083"/>
    </source>
</evidence>
<sequence>MNQINITSSKLKTSLSSDSFKPSFGLRNAHSQTILSSVGVRKSIIARRFLPYSTSSKQMLLSGGEGIRLAGYLNRASTKRSSSLAILIHGWEGSHDSTYIQSMALELLNQGIDVFRLNLRDHGDTHHLNEEIFNSTLIEEVMYAIEDLQSRESYADYHLVGFSLGGNFSLRVAALAQEREITLESVIAFCPVIHASQSNIVLNQLSNIVYGKYFVRKWKRSLRKKLQHWPHYDYASRLDSMKTLEEMNQQLIPEYTSYTDLEAYFDAYAISGDRLADTIAPCYLFFAKDDMIIPVEGIKQLSDSPNLTVVVTDRGGHCGYIKNWKWECWQDDQALAIIQQHRNSKADIA</sequence>
<dbReference type="GO" id="GO:0047372">
    <property type="term" value="F:monoacylglycerol lipase activity"/>
    <property type="evidence" value="ECO:0007669"/>
    <property type="project" value="TreeGrafter"/>
</dbReference>
<evidence type="ECO:0000256" key="2">
    <source>
        <dbReference type="PIRSR" id="PIRSR005211-1"/>
    </source>
</evidence>
<dbReference type="InterPro" id="IPR012020">
    <property type="entry name" value="ABHD4"/>
</dbReference>
<dbReference type="FunCoup" id="A0A395JFB7">
    <property type="interactions" value="232"/>
</dbReference>
<evidence type="ECO:0000259" key="3">
    <source>
        <dbReference type="Pfam" id="PF00561"/>
    </source>
</evidence>
<comment type="similarity">
    <text evidence="1">Belongs to the AB hydrolase superfamily. AB hydrolase 4 family.</text>
</comment>
<dbReference type="AlphaFoldDB" id="A0A395JFB7"/>
<feature type="active site" description="Charge relay system" evidence="2">
    <location>
        <position position="290"/>
    </location>
</feature>
<dbReference type="SUPFAM" id="SSF53474">
    <property type="entry name" value="alpha/beta-Hydrolases"/>
    <property type="match status" value="1"/>
</dbReference>
<dbReference type="RefSeq" id="WP_113955700.1">
    <property type="nucleotide sequence ID" value="NZ_QNRT01000007.1"/>
</dbReference>
<organism evidence="4 5">
    <name type="scientific">Arenicella xantha</name>
    <dbReference type="NCBI Taxonomy" id="644221"/>
    <lineage>
        <taxon>Bacteria</taxon>
        <taxon>Pseudomonadati</taxon>
        <taxon>Pseudomonadota</taxon>
        <taxon>Gammaproteobacteria</taxon>
        <taxon>Arenicellales</taxon>
        <taxon>Arenicellaceae</taxon>
        <taxon>Arenicella</taxon>
    </lineage>
</organism>
<dbReference type="OrthoDB" id="332676at2"/>
<name>A0A395JFB7_9GAMM</name>
<feature type="active site" description="Charge relay system" evidence="2">
    <location>
        <position position="163"/>
    </location>
</feature>
<dbReference type="InterPro" id="IPR000073">
    <property type="entry name" value="AB_hydrolase_1"/>
</dbReference>
<evidence type="ECO:0000256" key="1">
    <source>
        <dbReference type="ARBA" id="ARBA00010884"/>
    </source>
</evidence>
<evidence type="ECO:0000313" key="4">
    <source>
        <dbReference type="EMBL" id="RBP48439.1"/>
    </source>
</evidence>
<dbReference type="InParanoid" id="A0A395JFB7"/>
<comment type="caution">
    <text evidence="4">The sequence shown here is derived from an EMBL/GenBank/DDBJ whole genome shotgun (WGS) entry which is preliminary data.</text>
</comment>
<dbReference type="GO" id="GO:0034338">
    <property type="term" value="F:short-chain carboxylesterase activity"/>
    <property type="evidence" value="ECO:0007669"/>
    <property type="project" value="TreeGrafter"/>
</dbReference>